<accession>A0A0A3XRP7</accession>
<name>A0A0A3XRP7_BRAJP</name>
<proteinExistence type="predicted"/>
<gene>
    <name evidence="1" type="ORF">MA20_32095</name>
</gene>
<comment type="caution">
    <text evidence="1">The sequence shown here is derived from an EMBL/GenBank/DDBJ whole genome shotgun (WGS) entry which is preliminary data.</text>
</comment>
<reference evidence="1 2" key="1">
    <citation type="submission" date="2014-09" db="EMBL/GenBank/DDBJ databases">
        <title>Draft genome of Bradyrhizobium japonicum Is-34.</title>
        <authorList>
            <person name="Tsurumaru H."/>
            <person name="Yamakawa T."/>
            <person name="Hashimoto S."/>
            <person name="Okizaki K."/>
            <person name="Kanesaki Y."/>
            <person name="Yoshikawa H."/>
            <person name="Yajima S."/>
        </authorList>
    </citation>
    <scope>NUCLEOTIDE SEQUENCE [LARGE SCALE GENOMIC DNA]</scope>
    <source>
        <strain evidence="1 2">Is-34</strain>
    </source>
</reference>
<dbReference type="Proteomes" id="UP000030377">
    <property type="component" value="Unassembled WGS sequence"/>
</dbReference>
<dbReference type="RefSeq" id="WP_041958604.1">
    <property type="nucleotide sequence ID" value="NZ_JRPN01000024.1"/>
</dbReference>
<protein>
    <submittedName>
        <fullName evidence="1">Uncharacterized protein</fullName>
    </submittedName>
</protein>
<dbReference type="AlphaFoldDB" id="A0A0A3XRP7"/>
<dbReference type="EMBL" id="JRPN01000024">
    <property type="protein sequence ID" value="KGT75831.1"/>
    <property type="molecule type" value="Genomic_DNA"/>
</dbReference>
<organism evidence="1 2">
    <name type="scientific">Bradyrhizobium japonicum</name>
    <dbReference type="NCBI Taxonomy" id="375"/>
    <lineage>
        <taxon>Bacteria</taxon>
        <taxon>Pseudomonadati</taxon>
        <taxon>Pseudomonadota</taxon>
        <taxon>Alphaproteobacteria</taxon>
        <taxon>Hyphomicrobiales</taxon>
        <taxon>Nitrobacteraceae</taxon>
        <taxon>Bradyrhizobium</taxon>
    </lineage>
</organism>
<evidence type="ECO:0000313" key="1">
    <source>
        <dbReference type="EMBL" id="KGT75831.1"/>
    </source>
</evidence>
<sequence>MPSAKPKIAQAANPAIGDYVVRPSYDGTCGARVHRKTGERYDDIALIGPYCETDEGAKALAALLNDARRLARRFHLISTAKPTPGHLPEEWVKHLIITAVARAIDGPRPLPFGSQEAREYAEIFAERADKAGARS</sequence>
<evidence type="ECO:0000313" key="2">
    <source>
        <dbReference type="Proteomes" id="UP000030377"/>
    </source>
</evidence>